<dbReference type="Gene3D" id="1.25.40.20">
    <property type="entry name" value="Ankyrin repeat-containing domain"/>
    <property type="match status" value="1"/>
</dbReference>
<organism evidence="1 2">
    <name type="scientific">Phytophthora fragariaefolia</name>
    <dbReference type="NCBI Taxonomy" id="1490495"/>
    <lineage>
        <taxon>Eukaryota</taxon>
        <taxon>Sar</taxon>
        <taxon>Stramenopiles</taxon>
        <taxon>Oomycota</taxon>
        <taxon>Peronosporomycetes</taxon>
        <taxon>Peronosporales</taxon>
        <taxon>Peronosporaceae</taxon>
        <taxon>Phytophthora</taxon>
    </lineage>
</organism>
<sequence length="373" mass="40875">MSHGQVSSCAPHQRIPNYQIDLTSMPLTAASLVLRCRLRHRAPDVASTIVSDFLIPDVTLAEACQWSRAGSTSLLDLVWLRSLRDAESSAWSVAKLLQSEPHYYRWEFSQVMVHVVRRGDLAMLQWLLRHFSGCPVSHEVVEAATGGGHLWALQLLEADATHGGIQWCTGDLENGGESSEWRESCVEAAARGGNWCGGCFNEPEARGRREEQTTVEAQGRSDILRYLVDSGHVPVTSIGVVAVYRAARFGDLAFIKWLASKFMELIDIQYWICALENASEGGHLGVVQWIFTNVGGVIRGSGPTDAMFAAAENGKIDVVKWLYERFGAKNNVDLFQKRVIPPGVGNDGDLISDEDLIPTTAMDAAAKNGHLSA</sequence>
<name>A0A9W6U5L6_9STRA</name>
<dbReference type="PANTHER" id="PTHR46586">
    <property type="entry name" value="ANKYRIN REPEAT-CONTAINING PROTEIN"/>
    <property type="match status" value="1"/>
</dbReference>
<dbReference type="InterPro" id="IPR052050">
    <property type="entry name" value="SecEffector_AnkRepeat"/>
</dbReference>
<dbReference type="SUPFAM" id="SSF48403">
    <property type="entry name" value="Ankyrin repeat"/>
    <property type="match status" value="1"/>
</dbReference>
<dbReference type="PANTHER" id="PTHR46586:SF3">
    <property type="entry name" value="ANKYRIN REPEAT-CONTAINING PROTEIN"/>
    <property type="match status" value="1"/>
</dbReference>
<reference evidence="1" key="1">
    <citation type="submission" date="2023-04" db="EMBL/GenBank/DDBJ databases">
        <title>Phytophthora fragariaefolia NBRC 109709.</title>
        <authorList>
            <person name="Ichikawa N."/>
            <person name="Sato H."/>
            <person name="Tonouchi N."/>
        </authorList>
    </citation>
    <scope>NUCLEOTIDE SEQUENCE</scope>
    <source>
        <strain evidence="1">NBRC 109709</strain>
    </source>
</reference>
<comment type="caution">
    <text evidence="1">The sequence shown here is derived from an EMBL/GenBank/DDBJ whole genome shotgun (WGS) entry which is preliminary data.</text>
</comment>
<dbReference type="AlphaFoldDB" id="A0A9W6U5L6"/>
<protein>
    <submittedName>
        <fullName evidence="1">Unnamed protein product</fullName>
    </submittedName>
</protein>
<evidence type="ECO:0000313" key="1">
    <source>
        <dbReference type="EMBL" id="GMF25640.1"/>
    </source>
</evidence>
<dbReference type="InterPro" id="IPR036770">
    <property type="entry name" value="Ankyrin_rpt-contain_sf"/>
</dbReference>
<proteinExistence type="predicted"/>
<accession>A0A9W6U5L6</accession>
<dbReference type="OrthoDB" id="103952at2759"/>
<evidence type="ECO:0000313" key="2">
    <source>
        <dbReference type="Proteomes" id="UP001165121"/>
    </source>
</evidence>
<gene>
    <name evidence="1" type="ORF">Pfra01_000464300</name>
</gene>
<dbReference type="EMBL" id="BSXT01000364">
    <property type="protein sequence ID" value="GMF25640.1"/>
    <property type="molecule type" value="Genomic_DNA"/>
</dbReference>
<dbReference type="Proteomes" id="UP001165121">
    <property type="component" value="Unassembled WGS sequence"/>
</dbReference>
<keyword evidence="2" id="KW-1185">Reference proteome</keyword>